<evidence type="ECO:0000313" key="2">
    <source>
        <dbReference type="EMBL" id="RIV81077.1"/>
    </source>
</evidence>
<proteinExistence type="predicted"/>
<dbReference type="InterPro" id="IPR013320">
    <property type="entry name" value="ConA-like_dom_sf"/>
</dbReference>
<name>A0A3A1NZ88_9SPHN</name>
<evidence type="ECO:0000259" key="1">
    <source>
        <dbReference type="Pfam" id="PF17851"/>
    </source>
</evidence>
<dbReference type="AlphaFoldDB" id="A0A3A1NZ88"/>
<evidence type="ECO:0000313" key="3">
    <source>
        <dbReference type="Proteomes" id="UP000265366"/>
    </source>
</evidence>
<gene>
    <name evidence="2" type="ORF">D2V17_17735</name>
</gene>
<dbReference type="Proteomes" id="UP000265366">
    <property type="component" value="Unassembled WGS sequence"/>
</dbReference>
<dbReference type="SUPFAM" id="SSF49899">
    <property type="entry name" value="Concanavalin A-like lectins/glucanases"/>
    <property type="match status" value="1"/>
</dbReference>
<dbReference type="Gene3D" id="2.60.120.200">
    <property type="match status" value="1"/>
</dbReference>
<comment type="caution">
    <text evidence="2">The sequence shown here is derived from an EMBL/GenBank/DDBJ whole genome shotgun (WGS) entry which is preliminary data.</text>
</comment>
<dbReference type="InterPro" id="IPR041542">
    <property type="entry name" value="GH43_C2"/>
</dbReference>
<feature type="domain" description="Beta-xylosidase C-terminal Concanavalin A-like" evidence="1">
    <location>
        <begin position="20"/>
        <end position="145"/>
    </location>
</feature>
<dbReference type="Pfam" id="PF17851">
    <property type="entry name" value="GH43_C2"/>
    <property type="match status" value="1"/>
</dbReference>
<accession>A0A3A1NZ88</accession>
<reference evidence="2 3" key="1">
    <citation type="submission" date="2018-08" db="EMBL/GenBank/DDBJ databases">
        <title>Erythrobacter zhengii sp.nov., a bacterium isolated from deep-sea sediment.</title>
        <authorList>
            <person name="Fang C."/>
            <person name="Wu Y.-H."/>
            <person name="Sun C."/>
            <person name="Wang H."/>
            <person name="Cheng H."/>
            <person name="Meng F.-X."/>
            <person name="Wang C.-S."/>
            <person name="Xu X.-W."/>
        </authorList>
    </citation>
    <scope>NUCLEOTIDE SEQUENCE [LARGE SCALE GENOMIC DNA]</scope>
    <source>
        <strain evidence="2 3">CCTCC AB 2015396</strain>
    </source>
</reference>
<dbReference type="EMBL" id="QXFM01000139">
    <property type="protein sequence ID" value="RIV81077.1"/>
    <property type="molecule type" value="Genomic_DNA"/>
</dbReference>
<organism evidence="2 3">
    <name type="scientific">Aurantiacibacter xanthus</name>
    <dbReference type="NCBI Taxonomy" id="1784712"/>
    <lineage>
        <taxon>Bacteria</taxon>
        <taxon>Pseudomonadati</taxon>
        <taxon>Pseudomonadota</taxon>
        <taxon>Alphaproteobacteria</taxon>
        <taxon>Sphingomonadales</taxon>
        <taxon>Erythrobacteraceae</taxon>
        <taxon>Aurantiacibacter</taxon>
    </lineage>
</organism>
<protein>
    <recommendedName>
        <fullName evidence="1">Beta-xylosidase C-terminal Concanavalin A-like domain-containing protein</fullName>
    </recommendedName>
</protein>
<sequence>MAQFSGFSLSEVDAPAPNDTITLEATPAPLWSQDARLIAKRVSAPDFSGTVTLDWSGLGEGDVAGLAVHQDATRWLSIQVERIEPADLIAVRLHDGPGGVTAGRLVFTTALGGSFDRKVRLRIDGEDGRARLLFAQRHGLWQILAEDVPLPVSAGARPDLVLFATDGADPAPPRK</sequence>
<keyword evidence="3" id="KW-1185">Reference proteome</keyword>